<keyword evidence="9 12" id="KW-0472">Membrane</keyword>
<dbReference type="AlphaFoldDB" id="A0A947D949"/>
<name>A0A947D949_9HYPH</name>
<evidence type="ECO:0000256" key="10">
    <source>
        <dbReference type="ARBA" id="ARBA00024202"/>
    </source>
</evidence>
<dbReference type="EMBL" id="JAHHZF010000006">
    <property type="protein sequence ID" value="MBT9290502.1"/>
    <property type="molecule type" value="Genomic_DNA"/>
</dbReference>
<evidence type="ECO:0000313" key="15">
    <source>
        <dbReference type="EMBL" id="MBT9290502.1"/>
    </source>
</evidence>
<dbReference type="InterPro" id="IPR000515">
    <property type="entry name" value="MetI-like"/>
</dbReference>
<keyword evidence="4" id="KW-0997">Cell inner membrane</keyword>
<feature type="transmembrane region" description="Helical" evidence="12">
    <location>
        <begin position="40"/>
        <end position="61"/>
    </location>
</feature>
<dbReference type="Pfam" id="PF00528">
    <property type="entry name" value="BPD_transp_1"/>
    <property type="match status" value="1"/>
</dbReference>
<keyword evidence="7" id="KW-0653">Protein transport</keyword>
<dbReference type="InterPro" id="IPR025966">
    <property type="entry name" value="OppC_N"/>
</dbReference>
<feature type="domain" description="ABC transmembrane type-1" evidence="14">
    <location>
        <begin position="182"/>
        <end position="371"/>
    </location>
</feature>
<feature type="region of interest" description="Disordered" evidence="13">
    <location>
        <begin position="1"/>
        <end position="22"/>
    </location>
</feature>
<keyword evidence="8 12" id="KW-1133">Transmembrane helix</keyword>
<evidence type="ECO:0000256" key="7">
    <source>
        <dbReference type="ARBA" id="ARBA00022927"/>
    </source>
</evidence>
<protein>
    <recommendedName>
        <fullName evidence="11">Oligopeptide transport system permease protein OppC</fullName>
    </recommendedName>
</protein>
<evidence type="ECO:0000256" key="13">
    <source>
        <dbReference type="SAM" id="MobiDB-lite"/>
    </source>
</evidence>
<dbReference type="GO" id="GO:0005886">
    <property type="term" value="C:plasma membrane"/>
    <property type="evidence" value="ECO:0007669"/>
    <property type="project" value="UniProtKB-SubCell"/>
</dbReference>
<evidence type="ECO:0000256" key="2">
    <source>
        <dbReference type="ARBA" id="ARBA00022448"/>
    </source>
</evidence>
<reference evidence="15 16" key="1">
    <citation type="submission" date="2021-06" db="EMBL/GenBank/DDBJ databases">
        <authorList>
            <person name="Grouzdev D.S."/>
            <person name="Koziaeva V."/>
        </authorList>
    </citation>
    <scope>NUCLEOTIDE SEQUENCE [LARGE SCALE GENOMIC DNA]</scope>
    <source>
        <strain evidence="15 16">22</strain>
    </source>
</reference>
<dbReference type="Gene3D" id="1.10.3720.10">
    <property type="entry name" value="MetI-like"/>
    <property type="match status" value="1"/>
</dbReference>
<feature type="compositionally biased region" description="Pro residues" evidence="13">
    <location>
        <begin position="7"/>
        <end position="18"/>
    </location>
</feature>
<dbReference type="GO" id="GO:0015833">
    <property type="term" value="P:peptide transport"/>
    <property type="evidence" value="ECO:0007669"/>
    <property type="project" value="UniProtKB-KW"/>
</dbReference>
<dbReference type="PANTHER" id="PTHR43386:SF2">
    <property type="entry name" value="OLIGOPEPTIDE TRANSPORT SYSTEM PERMEASE PROTEIN OPPC"/>
    <property type="match status" value="1"/>
</dbReference>
<evidence type="ECO:0000259" key="14">
    <source>
        <dbReference type="PROSITE" id="PS50928"/>
    </source>
</evidence>
<feature type="transmembrane region" description="Helical" evidence="12">
    <location>
        <begin position="217"/>
        <end position="239"/>
    </location>
</feature>
<organism evidence="15 16">
    <name type="scientific">Prosthecodimorpha staleyi</name>
    <dbReference type="NCBI Taxonomy" id="2840188"/>
    <lineage>
        <taxon>Bacteria</taxon>
        <taxon>Pseudomonadati</taxon>
        <taxon>Pseudomonadota</taxon>
        <taxon>Alphaproteobacteria</taxon>
        <taxon>Hyphomicrobiales</taxon>
        <taxon>Ancalomicrobiaceae</taxon>
        <taxon>Prosthecodimorpha</taxon>
    </lineage>
</organism>
<gene>
    <name evidence="15" type="ORF">KL771_13610</name>
</gene>
<keyword evidence="16" id="KW-1185">Reference proteome</keyword>
<keyword evidence="6" id="KW-0571">Peptide transport</keyword>
<dbReference type="PANTHER" id="PTHR43386">
    <property type="entry name" value="OLIGOPEPTIDE TRANSPORT SYSTEM PERMEASE PROTEIN APPC"/>
    <property type="match status" value="1"/>
</dbReference>
<evidence type="ECO:0000256" key="12">
    <source>
        <dbReference type="RuleBase" id="RU363032"/>
    </source>
</evidence>
<evidence type="ECO:0000256" key="8">
    <source>
        <dbReference type="ARBA" id="ARBA00022989"/>
    </source>
</evidence>
<dbReference type="RefSeq" id="WP_261969098.1">
    <property type="nucleotide sequence ID" value="NZ_JAHHZF010000006.1"/>
</dbReference>
<dbReference type="Proteomes" id="UP000766595">
    <property type="component" value="Unassembled WGS sequence"/>
</dbReference>
<evidence type="ECO:0000256" key="3">
    <source>
        <dbReference type="ARBA" id="ARBA00022475"/>
    </source>
</evidence>
<keyword evidence="5 12" id="KW-0812">Transmembrane</keyword>
<feature type="transmembrane region" description="Helical" evidence="12">
    <location>
        <begin position="245"/>
        <end position="264"/>
    </location>
</feature>
<evidence type="ECO:0000313" key="16">
    <source>
        <dbReference type="Proteomes" id="UP000766595"/>
    </source>
</evidence>
<dbReference type="SUPFAM" id="SSF161098">
    <property type="entry name" value="MetI-like"/>
    <property type="match status" value="1"/>
</dbReference>
<comment type="similarity">
    <text evidence="10">Belongs to the binding-protein-dependent transport system permease family. OppBC subfamily.</text>
</comment>
<evidence type="ECO:0000256" key="5">
    <source>
        <dbReference type="ARBA" id="ARBA00022692"/>
    </source>
</evidence>
<sequence length="383" mass="40561">MAAPTPAQTPAPAPPPAPAASAAGSPAADALARFVRHRSAMAGLVVLVALALAAVLGPILLPNGYDRVFPDFVRAAPNLSAQPGPDRVDEIARRVASRARATIAATGLTGDSLRLILTASRPIDPRIAAAFDRSDAFEGTRIVETTDEGRRMVVETNVERHLFLFGTDGNGRDLLARTLVAARVSLVVGLLASLVALMIGVAWGATAGYLGGRIDALMMRIVDILYALPFIFFVIMLVVFFGRHFVLVFVAIGAIEWLDMARIVRGQTLSLKRQEFVQAAEALGVSTAGIVLRHIVPNTLGTVVVYLTLLVPKVILIESFLSFLGLGVQEPLTSLGMLVSEGAKAIQDTTWLLIAPSAVLVALLAALNFVGDGLRDALDPRDR</sequence>
<dbReference type="GO" id="GO:0055085">
    <property type="term" value="P:transmembrane transport"/>
    <property type="evidence" value="ECO:0007669"/>
    <property type="project" value="InterPro"/>
</dbReference>
<proteinExistence type="inferred from homology"/>
<comment type="subcellular location">
    <subcellularLocation>
        <location evidence="1">Cell inner membrane</location>
        <topology evidence="1">Multi-pass membrane protein</topology>
    </subcellularLocation>
    <subcellularLocation>
        <location evidence="12">Cell membrane</location>
        <topology evidence="12">Multi-pass membrane protein</topology>
    </subcellularLocation>
</comment>
<dbReference type="InterPro" id="IPR035906">
    <property type="entry name" value="MetI-like_sf"/>
</dbReference>
<evidence type="ECO:0000256" key="9">
    <source>
        <dbReference type="ARBA" id="ARBA00023136"/>
    </source>
</evidence>
<keyword evidence="3" id="KW-1003">Cell membrane</keyword>
<feature type="transmembrane region" description="Helical" evidence="12">
    <location>
        <begin position="349"/>
        <end position="370"/>
    </location>
</feature>
<evidence type="ECO:0000256" key="1">
    <source>
        <dbReference type="ARBA" id="ARBA00004429"/>
    </source>
</evidence>
<dbReference type="GO" id="GO:0015031">
    <property type="term" value="P:protein transport"/>
    <property type="evidence" value="ECO:0007669"/>
    <property type="project" value="UniProtKB-KW"/>
</dbReference>
<keyword evidence="2 12" id="KW-0813">Transport</keyword>
<evidence type="ECO:0000256" key="11">
    <source>
        <dbReference type="ARBA" id="ARBA00072251"/>
    </source>
</evidence>
<comment type="caution">
    <text evidence="15">The sequence shown here is derived from an EMBL/GenBank/DDBJ whole genome shotgun (WGS) entry which is preliminary data.</text>
</comment>
<feature type="transmembrane region" description="Helical" evidence="12">
    <location>
        <begin position="302"/>
        <end position="328"/>
    </location>
</feature>
<dbReference type="PROSITE" id="PS50928">
    <property type="entry name" value="ABC_TM1"/>
    <property type="match status" value="1"/>
</dbReference>
<accession>A0A947D949</accession>
<feature type="transmembrane region" description="Helical" evidence="12">
    <location>
        <begin position="180"/>
        <end position="205"/>
    </location>
</feature>
<dbReference type="CDD" id="cd06261">
    <property type="entry name" value="TM_PBP2"/>
    <property type="match status" value="1"/>
</dbReference>
<dbReference type="InterPro" id="IPR050366">
    <property type="entry name" value="BP-dependent_transpt_permease"/>
</dbReference>
<evidence type="ECO:0000256" key="6">
    <source>
        <dbReference type="ARBA" id="ARBA00022856"/>
    </source>
</evidence>
<feature type="transmembrane region" description="Helical" evidence="12">
    <location>
        <begin position="276"/>
        <end position="296"/>
    </location>
</feature>
<dbReference type="Pfam" id="PF12911">
    <property type="entry name" value="OppC_N"/>
    <property type="match status" value="1"/>
</dbReference>
<evidence type="ECO:0000256" key="4">
    <source>
        <dbReference type="ARBA" id="ARBA00022519"/>
    </source>
</evidence>